<dbReference type="EMBL" id="REGN01006754">
    <property type="protein sequence ID" value="RNA08416.1"/>
    <property type="molecule type" value="Genomic_DNA"/>
</dbReference>
<dbReference type="Proteomes" id="UP000276133">
    <property type="component" value="Unassembled WGS sequence"/>
</dbReference>
<protein>
    <submittedName>
        <fullName evidence="1">Uncharacterized protein</fullName>
    </submittedName>
</protein>
<dbReference type="AlphaFoldDB" id="A0A3M7QAI3"/>
<gene>
    <name evidence="1" type="ORF">BpHYR1_023472</name>
</gene>
<accession>A0A3M7QAI3</accession>
<comment type="caution">
    <text evidence="1">The sequence shown here is derived from an EMBL/GenBank/DDBJ whole genome shotgun (WGS) entry which is preliminary data.</text>
</comment>
<organism evidence="1 2">
    <name type="scientific">Brachionus plicatilis</name>
    <name type="common">Marine rotifer</name>
    <name type="synonym">Brachionus muelleri</name>
    <dbReference type="NCBI Taxonomy" id="10195"/>
    <lineage>
        <taxon>Eukaryota</taxon>
        <taxon>Metazoa</taxon>
        <taxon>Spiralia</taxon>
        <taxon>Gnathifera</taxon>
        <taxon>Rotifera</taxon>
        <taxon>Eurotatoria</taxon>
        <taxon>Monogononta</taxon>
        <taxon>Pseudotrocha</taxon>
        <taxon>Ploima</taxon>
        <taxon>Brachionidae</taxon>
        <taxon>Brachionus</taxon>
    </lineage>
</organism>
<reference evidence="1 2" key="1">
    <citation type="journal article" date="2018" name="Sci. Rep.">
        <title>Genomic signatures of local adaptation to the degree of environmental predictability in rotifers.</title>
        <authorList>
            <person name="Franch-Gras L."/>
            <person name="Hahn C."/>
            <person name="Garcia-Roger E.M."/>
            <person name="Carmona M.J."/>
            <person name="Serra M."/>
            <person name="Gomez A."/>
        </authorList>
    </citation>
    <scope>NUCLEOTIDE SEQUENCE [LARGE SCALE GENOMIC DNA]</scope>
    <source>
        <strain evidence="1">HYR1</strain>
    </source>
</reference>
<evidence type="ECO:0000313" key="1">
    <source>
        <dbReference type="EMBL" id="RNA08416.1"/>
    </source>
</evidence>
<keyword evidence="2" id="KW-1185">Reference proteome</keyword>
<sequence>MEVDVELDNDNSYQEPLFLSESETEESDCELFFSKKKKFYLKYEEKLNHIEIFNSPMHPSLSEQILCSLQSDLFLDMALGTDFFGQISNLCCRTKF</sequence>
<proteinExistence type="predicted"/>
<evidence type="ECO:0000313" key="2">
    <source>
        <dbReference type="Proteomes" id="UP000276133"/>
    </source>
</evidence>
<name>A0A3M7QAI3_BRAPC</name>